<organism evidence="2 3">
    <name type="scientific">Phocaeicola vulgatus str. 3775 SL</name>
    <name type="common">B</name>
    <name type="synonym">iv</name>
    <dbReference type="NCBI Taxonomy" id="1339350"/>
    <lineage>
        <taxon>Bacteria</taxon>
        <taxon>Pseudomonadati</taxon>
        <taxon>Bacteroidota</taxon>
        <taxon>Bacteroidia</taxon>
        <taxon>Bacteroidales</taxon>
        <taxon>Bacteroidaceae</taxon>
        <taxon>Phocaeicola</taxon>
    </lineage>
</organism>
<evidence type="ECO:0000313" key="3">
    <source>
        <dbReference type="Proteomes" id="UP000028134"/>
    </source>
</evidence>
<protein>
    <submittedName>
        <fullName evidence="2">Uncharacterized protein</fullName>
    </submittedName>
</protein>
<dbReference type="AlphaFoldDB" id="A0A078QZF2"/>
<comment type="caution">
    <text evidence="2">The sequence shown here is derived from an EMBL/GenBank/DDBJ whole genome shotgun (WGS) entry which is preliminary data.</text>
</comment>
<feature type="region of interest" description="Disordered" evidence="1">
    <location>
        <begin position="29"/>
        <end position="50"/>
    </location>
</feature>
<reference evidence="2 3" key="1">
    <citation type="submission" date="2014-04" db="EMBL/GenBank/DDBJ databases">
        <authorList>
            <person name="Sears C."/>
            <person name="Carroll K."/>
            <person name="Sack B.R."/>
            <person name="Qadri F."/>
            <person name="Myers L.L."/>
            <person name="Chung G.-T."/>
            <person name="Escheverria P."/>
            <person name="Fraser C.M."/>
            <person name="Sadzewicz L."/>
            <person name="Shefchek K.A."/>
            <person name="Tallon L."/>
            <person name="Das S.P."/>
            <person name="Daugherty S."/>
            <person name="Mongodin E.F."/>
        </authorList>
    </citation>
    <scope>NUCLEOTIDE SEQUENCE [LARGE SCALE GENOMIC DNA]</scope>
    <source>
        <strain evidence="3">3775 SL(B) 10 (iv)</strain>
    </source>
</reference>
<evidence type="ECO:0000313" key="2">
    <source>
        <dbReference type="EMBL" id="KDS27721.1"/>
    </source>
</evidence>
<feature type="compositionally biased region" description="Basic and acidic residues" evidence="1">
    <location>
        <begin position="31"/>
        <end position="43"/>
    </location>
</feature>
<proteinExistence type="predicted"/>
<sequence length="50" mass="5737">MPVHAVGVLPEKIFLFYIGSIADNNQKMKGKKEYERKNGRGKEVQTNCRL</sequence>
<name>A0A078QZF2_PHOVU</name>
<accession>A0A078QZF2</accession>
<dbReference type="PATRIC" id="fig|1339350.3.peg.3246"/>
<dbReference type="EMBL" id="JNHI01000028">
    <property type="protein sequence ID" value="KDS27721.1"/>
    <property type="molecule type" value="Genomic_DNA"/>
</dbReference>
<dbReference type="Proteomes" id="UP000028134">
    <property type="component" value="Unassembled WGS sequence"/>
</dbReference>
<gene>
    <name evidence="2" type="ORF">M097_3402</name>
</gene>
<evidence type="ECO:0000256" key="1">
    <source>
        <dbReference type="SAM" id="MobiDB-lite"/>
    </source>
</evidence>